<evidence type="ECO:0000313" key="3">
    <source>
        <dbReference type="Proteomes" id="UP000179807"/>
    </source>
</evidence>
<evidence type="ECO:0000313" key="2">
    <source>
        <dbReference type="EMBL" id="OHT08589.1"/>
    </source>
</evidence>
<evidence type="ECO:0000256" key="1">
    <source>
        <dbReference type="SAM" id="MobiDB-lite"/>
    </source>
</evidence>
<keyword evidence="3" id="KW-1185">Reference proteome</keyword>
<protein>
    <submittedName>
        <fullName evidence="2">Uncharacterized protein</fullName>
    </submittedName>
</protein>
<reference evidence="2" key="1">
    <citation type="submission" date="2016-10" db="EMBL/GenBank/DDBJ databases">
        <authorList>
            <person name="Benchimol M."/>
            <person name="Almeida L.G."/>
            <person name="Vasconcelos A.T."/>
            <person name="Perreira-Neves A."/>
            <person name="Rosa I.A."/>
            <person name="Tasca T."/>
            <person name="Bogo M.R."/>
            <person name="de Souza W."/>
        </authorList>
    </citation>
    <scope>NUCLEOTIDE SEQUENCE [LARGE SCALE GENOMIC DNA]</scope>
    <source>
        <strain evidence="2">K</strain>
    </source>
</reference>
<dbReference type="EMBL" id="MLAK01000663">
    <property type="protein sequence ID" value="OHT08589.1"/>
    <property type="molecule type" value="Genomic_DNA"/>
</dbReference>
<accession>A0A1J4KGX4</accession>
<gene>
    <name evidence="2" type="ORF">TRFO_22856</name>
</gene>
<dbReference type="Proteomes" id="UP000179807">
    <property type="component" value="Unassembled WGS sequence"/>
</dbReference>
<feature type="compositionally biased region" description="Low complexity" evidence="1">
    <location>
        <begin position="15"/>
        <end position="24"/>
    </location>
</feature>
<proteinExistence type="predicted"/>
<dbReference type="VEuPathDB" id="TrichDB:TRFO_22856"/>
<sequence>MPKQKEIKPSMNISQNLQPTQNQTQQFNYYNTMQQQQQNNFYQQTQQQMHQYISQPLPIQTPSQTIVNQAPKKVKTEPQPQVQQQQIDYPFSFSENEPNTVQNDENEVKAEDEMDFWSEMFNNTFEQGCEYDAFGWM</sequence>
<dbReference type="GeneID" id="94837518"/>
<dbReference type="AlphaFoldDB" id="A0A1J4KGX4"/>
<feature type="region of interest" description="Disordered" evidence="1">
    <location>
        <begin position="1"/>
        <end position="24"/>
    </location>
</feature>
<name>A0A1J4KGX4_9EUKA</name>
<comment type="caution">
    <text evidence="2">The sequence shown here is derived from an EMBL/GenBank/DDBJ whole genome shotgun (WGS) entry which is preliminary data.</text>
</comment>
<dbReference type="RefSeq" id="XP_068361725.1">
    <property type="nucleotide sequence ID" value="XM_068502814.1"/>
</dbReference>
<organism evidence="2 3">
    <name type="scientific">Tritrichomonas foetus</name>
    <dbReference type="NCBI Taxonomy" id="1144522"/>
    <lineage>
        <taxon>Eukaryota</taxon>
        <taxon>Metamonada</taxon>
        <taxon>Parabasalia</taxon>
        <taxon>Tritrichomonadida</taxon>
        <taxon>Tritrichomonadidae</taxon>
        <taxon>Tritrichomonas</taxon>
    </lineage>
</organism>